<dbReference type="OrthoDB" id="1470350at2759"/>
<reference evidence="5 6" key="1">
    <citation type="submission" date="2018-06" db="EMBL/GenBank/DDBJ databases">
        <title>Complete Genomes of Monosporascus.</title>
        <authorList>
            <person name="Robinson A.J."/>
            <person name="Natvig D.O."/>
        </authorList>
    </citation>
    <scope>NUCLEOTIDE SEQUENCE [LARGE SCALE GENOMIC DNA]</scope>
    <source>
        <strain evidence="5 6">CBS 110550</strain>
    </source>
</reference>
<keyword evidence="1 4" id="KW-0349">Heme</keyword>
<dbReference type="InterPro" id="IPR002401">
    <property type="entry name" value="Cyt_P450_E_grp-I"/>
</dbReference>
<dbReference type="InterPro" id="IPR001128">
    <property type="entry name" value="Cyt_P450"/>
</dbReference>
<dbReference type="InterPro" id="IPR036396">
    <property type="entry name" value="Cyt_P450_sf"/>
</dbReference>
<keyword evidence="2 4" id="KW-0479">Metal-binding</keyword>
<accession>A0A4Q4T1K3</accession>
<dbReference type="Gene3D" id="1.10.630.10">
    <property type="entry name" value="Cytochrome P450"/>
    <property type="match status" value="1"/>
</dbReference>
<name>A0A4Q4T1K3_9PEZI</name>
<evidence type="ECO:0000313" key="6">
    <source>
        <dbReference type="Proteomes" id="UP000293360"/>
    </source>
</evidence>
<keyword evidence="3 4" id="KW-0408">Iron</keyword>
<dbReference type="SUPFAM" id="SSF48264">
    <property type="entry name" value="Cytochrome P450"/>
    <property type="match status" value="1"/>
</dbReference>
<organism evidence="5 6">
    <name type="scientific">Monosporascus ibericus</name>
    <dbReference type="NCBI Taxonomy" id="155417"/>
    <lineage>
        <taxon>Eukaryota</taxon>
        <taxon>Fungi</taxon>
        <taxon>Dikarya</taxon>
        <taxon>Ascomycota</taxon>
        <taxon>Pezizomycotina</taxon>
        <taxon>Sordariomycetes</taxon>
        <taxon>Xylariomycetidae</taxon>
        <taxon>Xylariales</taxon>
        <taxon>Xylariales incertae sedis</taxon>
        <taxon>Monosporascus</taxon>
    </lineage>
</organism>
<dbReference type="STRING" id="155417.A0A4Q4T1K3"/>
<keyword evidence="6" id="KW-1185">Reference proteome</keyword>
<sequence length="161" mass="17999">MSPPVTGTLWREQLPQDGNAPWAVDGHVIPRDVLVAVNIYSIHHNEEYFPDPFRYNLERWLHSDDTGSATAAANKAAFVSSSLGARACAGKAMAYLEISLTMAKTLWYFDFEPANRSGAGGEEVNDMGGFLLHDIFTSSHDGQYRTFRQRGNFWKELMPEA</sequence>
<dbReference type="GO" id="GO:0020037">
    <property type="term" value="F:heme binding"/>
    <property type="evidence" value="ECO:0007669"/>
    <property type="project" value="InterPro"/>
</dbReference>
<comment type="cofactor">
    <cofactor evidence="4">
        <name>heme</name>
        <dbReference type="ChEBI" id="CHEBI:30413"/>
    </cofactor>
</comment>
<evidence type="ECO:0008006" key="7">
    <source>
        <dbReference type="Google" id="ProtNLM"/>
    </source>
</evidence>
<comment type="caution">
    <text evidence="5">The sequence shown here is derived from an EMBL/GenBank/DDBJ whole genome shotgun (WGS) entry which is preliminary data.</text>
</comment>
<gene>
    <name evidence="5" type="ORF">DL764_007361</name>
</gene>
<proteinExistence type="predicted"/>
<dbReference type="PANTHER" id="PTHR24305:SF226">
    <property type="entry name" value="CYTOCHROME P450 MONOOXYGENASE"/>
    <property type="match status" value="1"/>
</dbReference>
<evidence type="ECO:0000313" key="5">
    <source>
        <dbReference type="EMBL" id="RYO97220.1"/>
    </source>
</evidence>
<dbReference type="Pfam" id="PF00067">
    <property type="entry name" value="p450"/>
    <property type="match status" value="1"/>
</dbReference>
<dbReference type="GO" id="GO:0016705">
    <property type="term" value="F:oxidoreductase activity, acting on paired donors, with incorporation or reduction of molecular oxygen"/>
    <property type="evidence" value="ECO:0007669"/>
    <property type="project" value="InterPro"/>
</dbReference>
<evidence type="ECO:0000256" key="4">
    <source>
        <dbReference type="PIRSR" id="PIRSR602401-1"/>
    </source>
</evidence>
<evidence type="ECO:0000256" key="1">
    <source>
        <dbReference type="ARBA" id="ARBA00022617"/>
    </source>
</evidence>
<dbReference type="PRINTS" id="PR00463">
    <property type="entry name" value="EP450I"/>
</dbReference>
<feature type="binding site" description="axial binding residue" evidence="4">
    <location>
        <position position="88"/>
    </location>
    <ligand>
        <name>heme</name>
        <dbReference type="ChEBI" id="CHEBI:30413"/>
    </ligand>
    <ligandPart>
        <name>Fe</name>
        <dbReference type="ChEBI" id="CHEBI:18248"/>
    </ligandPart>
</feature>
<dbReference type="GO" id="GO:0004497">
    <property type="term" value="F:monooxygenase activity"/>
    <property type="evidence" value="ECO:0007669"/>
    <property type="project" value="InterPro"/>
</dbReference>
<evidence type="ECO:0000256" key="2">
    <source>
        <dbReference type="ARBA" id="ARBA00022723"/>
    </source>
</evidence>
<protein>
    <recommendedName>
        <fullName evidence="7">Cytochrome P450</fullName>
    </recommendedName>
</protein>
<dbReference type="InterPro" id="IPR050121">
    <property type="entry name" value="Cytochrome_P450_monoxygenase"/>
</dbReference>
<dbReference type="PANTHER" id="PTHR24305">
    <property type="entry name" value="CYTOCHROME P450"/>
    <property type="match status" value="1"/>
</dbReference>
<evidence type="ECO:0000256" key="3">
    <source>
        <dbReference type="ARBA" id="ARBA00023004"/>
    </source>
</evidence>
<dbReference type="GO" id="GO:0005506">
    <property type="term" value="F:iron ion binding"/>
    <property type="evidence" value="ECO:0007669"/>
    <property type="project" value="InterPro"/>
</dbReference>
<dbReference type="AlphaFoldDB" id="A0A4Q4T1K3"/>
<dbReference type="EMBL" id="QJNU01000495">
    <property type="protein sequence ID" value="RYO97220.1"/>
    <property type="molecule type" value="Genomic_DNA"/>
</dbReference>
<dbReference type="Proteomes" id="UP000293360">
    <property type="component" value="Unassembled WGS sequence"/>
</dbReference>